<evidence type="ECO:0000256" key="8">
    <source>
        <dbReference type="SAM" id="Phobius"/>
    </source>
</evidence>
<dbReference type="InterPro" id="IPR039421">
    <property type="entry name" value="Type_1_exporter"/>
</dbReference>
<dbReference type="SUPFAM" id="SSF90123">
    <property type="entry name" value="ABC transporter transmembrane region"/>
    <property type="match status" value="1"/>
</dbReference>
<dbReference type="HOGENOM" id="CLU_000604_84_3_1"/>
<keyword evidence="7 8" id="KW-0472">Membrane</keyword>
<evidence type="ECO:0000256" key="4">
    <source>
        <dbReference type="ARBA" id="ARBA00022741"/>
    </source>
</evidence>
<evidence type="ECO:0000259" key="9">
    <source>
        <dbReference type="PROSITE" id="PS50893"/>
    </source>
</evidence>
<dbReference type="Pfam" id="PF00005">
    <property type="entry name" value="ABC_tran"/>
    <property type="match status" value="1"/>
</dbReference>
<dbReference type="GO" id="GO:0016887">
    <property type="term" value="F:ATP hydrolysis activity"/>
    <property type="evidence" value="ECO:0007669"/>
    <property type="project" value="InterPro"/>
</dbReference>
<evidence type="ECO:0000256" key="1">
    <source>
        <dbReference type="ARBA" id="ARBA00004141"/>
    </source>
</evidence>
<evidence type="ECO:0000313" key="11">
    <source>
        <dbReference type="EMBL" id="EDV91770.1"/>
    </source>
</evidence>
<dbReference type="FunCoup" id="B4JM09">
    <property type="interactions" value="812"/>
</dbReference>
<dbReference type="PIRSF" id="PIRSF002773">
    <property type="entry name" value="ABC_prm/ATPase_B"/>
    <property type="match status" value="1"/>
</dbReference>
<dbReference type="Proteomes" id="UP000001070">
    <property type="component" value="Unassembled WGS sequence"/>
</dbReference>
<gene>
    <name evidence="11" type="primary">Dgri\GH24416</name>
    <name evidence="11" type="ORF">Dgri_GH24416</name>
</gene>
<dbReference type="EMBL" id="CH916371">
    <property type="protein sequence ID" value="EDV91770.1"/>
    <property type="molecule type" value="Genomic_DNA"/>
</dbReference>
<reference evidence="11 12" key="1">
    <citation type="journal article" date="2007" name="Nature">
        <title>Evolution of genes and genomes on the Drosophila phylogeny.</title>
        <authorList>
            <consortium name="Drosophila 12 Genomes Consortium"/>
            <person name="Clark A.G."/>
            <person name="Eisen M.B."/>
            <person name="Smith D.R."/>
            <person name="Bergman C.M."/>
            <person name="Oliver B."/>
            <person name="Markow T.A."/>
            <person name="Kaufman T.C."/>
            <person name="Kellis M."/>
            <person name="Gelbart W."/>
            <person name="Iyer V.N."/>
            <person name="Pollard D.A."/>
            <person name="Sackton T.B."/>
            <person name="Larracuente A.M."/>
            <person name="Singh N.D."/>
            <person name="Abad J.P."/>
            <person name="Abt D.N."/>
            <person name="Adryan B."/>
            <person name="Aguade M."/>
            <person name="Akashi H."/>
            <person name="Anderson W.W."/>
            <person name="Aquadro C.F."/>
            <person name="Ardell D.H."/>
            <person name="Arguello R."/>
            <person name="Artieri C.G."/>
            <person name="Barbash D.A."/>
            <person name="Barker D."/>
            <person name="Barsanti P."/>
            <person name="Batterham P."/>
            <person name="Batzoglou S."/>
            <person name="Begun D."/>
            <person name="Bhutkar A."/>
            <person name="Blanco E."/>
            <person name="Bosak S.A."/>
            <person name="Bradley R.K."/>
            <person name="Brand A.D."/>
            <person name="Brent M.R."/>
            <person name="Brooks A.N."/>
            <person name="Brown R.H."/>
            <person name="Butlin R.K."/>
            <person name="Caggese C."/>
            <person name="Calvi B.R."/>
            <person name="Bernardo de Carvalho A."/>
            <person name="Caspi A."/>
            <person name="Castrezana S."/>
            <person name="Celniker S.E."/>
            <person name="Chang J.L."/>
            <person name="Chapple C."/>
            <person name="Chatterji S."/>
            <person name="Chinwalla A."/>
            <person name="Civetta A."/>
            <person name="Clifton S.W."/>
            <person name="Comeron J.M."/>
            <person name="Costello J.C."/>
            <person name="Coyne J.A."/>
            <person name="Daub J."/>
            <person name="David R.G."/>
            <person name="Delcher A.L."/>
            <person name="Delehaunty K."/>
            <person name="Do C.B."/>
            <person name="Ebling H."/>
            <person name="Edwards K."/>
            <person name="Eickbush T."/>
            <person name="Evans J.D."/>
            <person name="Filipski A."/>
            <person name="Findeiss S."/>
            <person name="Freyhult E."/>
            <person name="Fulton L."/>
            <person name="Fulton R."/>
            <person name="Garcia A.C."/>
            <person name="Gardiner A."/>
            <person name="Garfield D.A."/>
            <person name="Garvin B.E."/>
            <person name="Gibson G."/>
            <person name="Gilbert D."/>
            <person name="Gnerre S."/>
            <person name="Godfrey J."/>
            <person name="Good R."/>
            <person name="Gotea V."/>
            <person name="Gravely B."/>
            <person name="Greenberg A.J."/>
            <person name="Griffiths-Jones S."/>
            <person name="Gross S."/>
            <person name="Guigo R."/>
            <person name="Gustafson E.A."/>
            <person name="Haerty W."/>
            <person name="Hahn M.W."/>
            <person name="Halligan D.L."/>
            <person name="Halpern A.L."/>
            <person name="Halter G.M."/>
            <person name="Han M.V."/>
            <person name="Heger A."/>
            <person name="Hillier L."/>
            <person name="Hinrichs A.S."/>
            <person name="Holmes I."/>
            <person name="Hoskins R.A."/>
            <person name="Hubisz M.J."/>
            <person name="Hultmark D."/>
            <person name="Huntley M.A."/>
            <person name="Jaffe D.B."/>
            <person name="Jagadeeshan S."/>
            <person name="Jeck W.R."/>
            <person name="Johnson J."/>
            <person name="Jones C.D."/>
            <person name="Jordan W.C."/>
            <person name="Karpen G.H."/>
            <person name="Kataoka E."/>
            <person name="Keightley P.D."/>
            <person name="Kheradpour P."/>
            <person name="Kirkness E.F."/>
            <person name="Koerich L.B."/>
            <person name="Kristiansen K."/>
            <person name="Kudrna D."/>
            <person name="Kulathinal R.J."/>
            <person name="Kumar S."/>
            <person name="Kwok R."/>
            <person name="Lander E."/>
            <person name="Langley C.H."/>
            <person name="Lapoint R."/>
            <person name="Lazzaro B.P."/>
            <person name="Lee S.J."/>
            <person name="Levesque L."/>
            <person name="Li R."/>
            <person name="Lin C.F."/>
            <person name="Lin M.F."/>
            <person name="Lindblad-Toh K."/>
            <person name="Llopart A."/>
            <person name="Long M."/>
            <person name="Low L."/>
            <person name="Lozovsky E."/>
            <person name="Lu J."/>
            <person name="Luo M."/>
            <person name="Machado C.A."/>
            <person name="Makalowski W."/>
            <person name="Marzo M."/>
            <person name="Matsuda M."/>
            <person name="Matzkin L."/>
            <person name="McAllister B."/>
            <person name="McBride C.S."/>
            <person name="McKernan B."/>
            <person name="McKernan K."/>
            <person name="Mendez-Lago M."/>
            <person name="Minx P."/>
            <person name="Mollenhauer M.U."/>
            <person name="Montooth K."/>
            <person name="Mount S.M."/>
            <person name="Mu X."/>
            <person name="Myers E."/>
            <person name="Negre B."/>
            <person name="Newfeld S."/>
            <person name="Nielsen R."/>
            <person name="Noor M.A."/>
            <person name="O'Grady P."/>
            <person name="Pachter L."/>
            <person name="Papaceit M."/>
            <person name="Parisi M.J."/>
            <person name="Parisi M."/>
            <person name="Parts L."/>
            <person name="Pedersen J.S."/>
            <person name="Pesole G."/>
            <person name="Phillippy A.M."/>
            <person name="Ponting C.P."/>
            <person name="Pop M."/>
            <person name="Porcelli D."/>
            <person name="Powell J.R."/>
            <person name="Prohaska S."/>
            <person name="Pruitt K."/>
            <person name="Puig M."/>
            <person name="Quesneville H."/>
            <person name="Ram K.R."/>
            <person name="Rand D."/>
            <person name="Rasmussen M.D."/>
            <person name="Reed L.K."/>
            <person name="Reenan R."/>
            <person name="Reily A."/>
            <person name="Remington K.A."/>
            <person name="Rieger T.T."/>
            <person name="Ritchie M.G."/>
            <person name="Robin C."/>
            <person name="Rogers Y.H."/>
            <person name="Rohde C."/>
            <person name="Rozas J."/>
            <person name="Rubenfield M.J."/>
            <person name="Ruiz A."/>
            <person name="Russo S."/>
            <person name="Salzberg S.L."/>
            <person name="Sanchez-Gracia A."/>
            <person name="Saranga D.J."/>
            <person name="Sato H."/>
            <person name="Schaeffer S.W."/>
            <person name="Schatz M.C."/>
            <person name="Schlenke T."/>
            <person name="Schwartz R."/>
            <person name="Segarra C."/>
            <person name="Singh R.S."/>
            <person name="Sirot L."/>
            <person name="Sirota M."/>
            <person name="Sisneros N.B."/>
            <person name="Smith C.D."/>
            <person name="Smith T.F."/>
            <person name="Spieth J."/>
            <person name="Stage D.E."/>
            <person name="Stark A."/>
            <person name="Stephan W."/>
            <person name="Strausberg R.L."/>
            <person name="Strempel S."/>
            <person name="Sturgill D."/>
            <person name="Sutton G."/>
            <person name="Sutton G.G."/>
            <person name="Tao W."/>
            <person name="Teichmann S."/>
            <person name="Tobari Y.N."/>
            <person name="Tomimura Y."/>
            <person name="Tsolas J.M."/>
            <person name="Valente V.L."/>
            <person name="Venter E."/>
            <person name="Venter J.C."/>
            <person name="Vicario S."/>
            <person name="Vieira F.G."/>
            <person name="Vilella A.J."/>
            <person name="Villasante A."/>
            <person name="Walenz B."/>
            <person name="Wang J."/>
            <person name="Wasserman M."/>
            <person name="Watts T."/>
            <person name="Wilson D."/>
            <person name="Wilson R.K."/>
            <person name="Wing R.A."/>
            <person name="Wolfner M.F."/>
            <person name="Wong A."/>
            <person name="Wong G.K."/>
            <person name="Wu C.I."/>
            <person name="Wu G."/>
            <person name="Yamamoto D."/>
            <person name="Yang H.P."/>
            <person name="Yang S.P."/>
            <person name="Yorke J.A."/>
            <person name="Yoshida K."/>
            <person name="Zdobnov E."/>
            <person name="Zhang P."/>
            <person name="Zhang Y."/>
            <person name="Zimin A.V."/>
            <person name="Baldwin J."/>
            <person name="Abdouelleil A."/>
            <person name="Abdulkadir J."/>
            <person name="Abebe A."/>
            <person name="Abera B."/>
            <person name="Abreu J."/>
            <person name="Acer S.C."/>
            <person name="Aftuck L."/>
            <person name="Alexander A."/>
            <person name="An P."/>
            <person name="Anderson E."/>
            <person name="Anderson S."/>
            <person name="Arachi H."/>
            <person name="Azer M."/>
            <person name="Bachantsang P."/>
            <person name="Barry A."/>
            <person name="Bayul T."/>
            <person name="Berlin A."/>
            <person name="Bessette D."/>
            <person name="Bloom T."/>
            <person name="Blye J."/>
            <person name="Boguslavskiy L."/>
            <person name="Bonnet C."/>
            <person name="Boukhgalter B."/>
            <person name="Bourzgui I."/>
            <person name="Brown A."/>
            <person name="Cahill P."/>
            <person name="Channer S."/>
            <person name="Cheshatsang Y."/>
            <person name="Chuda L."/>
            <person name="Citroen M."/>
            <person name="Collymore A."/>
            <person name="Cooke P."/>
            <person name="Costello M."/>
            <person name="D'Aco K."/>
            <person name="Daza R."/>
            <person name="De Haan G."/>
            <person name="DeGray S."/>
            <person name="DeMaso C."/>
            <person name="Dhargay N."/>
            <person name="Dooley K."/>
            <person name="Dooley E."/>
            <person name="Doricent M."/>
            <person name="Dorje P."/>
            <person name="Dorjee K."/>
            <person name="Dupes A."/>
            <person name="Elong R."/>
            <person name="Falk J."/>
            <person name="Farina A."/>
            <person name="Faro S."/>
            <person name="Ferguson D."/>
            <person name="Fisher S."/>
            <person name="Foley C.D."/>
            <person name="Franke A."/>
            <person name="Friedrich D."/>
            <person name="Gadbois L."/>
            <person name="Gearin G."/>
            <person name="Gearin C.R."/>
            <person name="Giannoukos G."/>
            <person name="Goode T."/>
            <person name="Graham J."/>
            <person name="Grandbois E."/>
            <person name="Grewal S."/>
            <person name="Gyaltsen K."/>
            <person name="Hafez N."/>
            <person name="Hagos B."/>
            <person name="Hall J."/>
            <person name="Henson C."/>
            <person name="Hollinger A."/>
            <person name="Honan T."/>
            <person name="Huard M.D."/>
            <person name="Hughes L."/>
            <person name="Hurhula B."/>
            <person name="Husby M.E."/>
            <person name="Kamat A."/>
            <person name="Kanga B."/>
            <person name="Kashin S."/>
            <person name="Khazanovich D."/>
            <person name="Kisner P."/>
            <person name="Lance K."/>
            <person name="Lara M."/>
            <person name="Lee W."/>
            <person name="Lennon N."/>
            <person name="Letendre F."/>
            <person name="LeVine R."/>
            <person name="Lipovsky A."/>
            <person name="Liu X."/>
            <person name="Liu J."/>
            <person name="Liu S."/>
            <person name="Lokyitsang T."/>
            <person name="Lokyitsang Y."/>
            <person name="Lubonja R."/>
            <person name="Lui A."/>
            <person name="MacDonald P."/>
            <person name="Magnisalis V."/>
            <person name="Maru K."/>
            <person name="Matthews C."/>
            <person name="McCusker W."/>
            <person name="McDonough S."/>
            <person name="Mehta T."/>
            <person name="Meldrim J."/>
            <person name="Meneus L."/>
            <person name="Mihai O."/>
            <person name="Mihalev A."/>
            <person name="Mihova T."/>
            <person name="Mittelman R."/>
            <person name="Mlenga V."/>
            <person name="Montmayeur A."/>
            <person name="Mulrain L."/>
            <person name="Navidi A."/>
            <person name="Naylor J."/>
            <person name="Negash T."/>
            <person name="Nguyen T."/>
            <person name="Nguyen N."/>
            <person name="Nicol R."/>
            <person name="Norbu C."/>
            <person name="Norbu N."/>
            <person name="Novod N."/>
            <person name="O'Neill B."/>
            <person name="Osman S."/>
            <person name="Markiewicz E."/>
            <person name="Oyono O.L."/>
            <person name="Patti C."/>
            <person name="Phunkhang P."/>
            <person name="Pierre F."/>
            <person name="Priest M."/>
            <person name="Raghuraman S."/>
            <person name="Rege F."/>
            <person name="Reyes R."/>
            <person name="Rise C."/>
            <person name="Rogov P."/>
            <person name="Ross K."/>
            <person name="Ryan E."/>
            <person name="Settipalli S."/>
            <person name="Shea T."/>
            <person name="Sherpa N."/>
            <person name="Shi L."/>
            <person name="Shih D."/>
            <person name="Sparrow T."/>
            <person name="Spaulding J."/>
            <person name="Stalker J."/>
            <person name="Stange-Thomann N."/>
            <person name="Stavropoulos S."/>
            <person name="Stone C."/>
            <person name="Strader C."/>
            <person name="Tesfaye S."/>
            <person name="Thomson T."/>
            <person name="Thoulutsang Y."/>
            <person name="Thoulutsang D."/>
            <person name="Topham K."/>
            <person name="Topping I."/>
            <person name="Tsamla T."/>
            <person name="Vassiliev H."/>
            <person name="Vo A."/>
            <person name="Wangchuk T."/>
            <person name="Wangdi T."/>
            <person name="Weiand M."/>
            <person name="Wilkinson J."/>
            <person name="Wilson A."/>
            <person name="Yadav S."/>
            <person name="Young G."/>
            <person name="Yu Q."/>
            <person name="Zembek L."/>
            <person name="Zhong D."/>
            <person name="Zimmer A."/>
            <person name="Zwirko Z."/>
            <person name="Jaffe D.B."/>
            <person name="Alvarez P."/>
            <person name="Brockman W."/>
            <person name="Butler J."/>
            <person name="Chin C."/>
            <person name="Gnerre S."/>
            <person name="Grabherr M."/>
            <person name="Kleber M."/>
            <person name="Mauceli E."/>
            <person name="MacCallum I."/>
        </authorList>
    </citation>
    <scope>NUCLEOTIDE SEQUENCE [LARGE SCALE GENOMIC DNA]</scope>
    <source>
        <strain evidence="12">Tucson 15287-2541.00</strain>
    </source>
</reference>
<organism evidence="12">
    <name type="scientific">Drosophila grimshawi</name>
    <name type="common">Hawaiian fruit fly</name>
    <name type="synonym">Idiomyia grimshawi</name>
    <dbReference type="NCBI Taxonomy" id="7222"/>
    <lineage>
        <taxon>Eukaryota</taxon>
        <taxon>Metazoa</taxon>
        <taxon>Ecdysozoa</taxon>
        <taxon>Arthropoda</taxon>
        <taxon>Hexapoda</taxon>
        <taxon>Insecta</taxon>
        <taxon>Pterygota</taxon>
        <taxon>Neoptera</taxon>
        <taxon>Endopterygota</taxon>
        <taxon>Diptera</taxon>
        <taxon>Brachycera</taxon>
        <taxon>Muscomorpha</taxon>
        <taxon>Ephydroidea</taxon>
        <taxon>Drosophilidae</taxon>
        <taxon>Drosophila</taxon>
        <taxon>Hawaiian Drosophila</taxon>
    </lineage>
</organism>
<dbReference type="InterPro" id="IPR011527">
    <property type="entry name" value="ABC1_TM_dom"/>
</dbReference>
<keyword evidence="3 8" id="KW-0812">Transmembrane</keyword>
<dbReference type="GO" id="GO:0090374">
    <property type="term" value="P:oligopeptide export from mitochondrion"/>
    <property type="evidence" value="ECO:0007669"/>
    <property type="project" value="TreeGrafter"/>
</dbReference>
<dbReference type="PANTHER" id="PTHR43394:SF1">
    <property type="entry name" value="ATP-BINDING CASSETTE SUB-FAMILY B MEMBER 10, MITOCHONDRIAL"/>
    <property type="match status" value="1"/>
</dbReference>
<evidence type="ECO:0000256" key="2">
    <source>
        <dbReference type="ARBA" id="ARBA00022448"/>
    </source>
</evidence>
<dbReference type="Gene3D" id="1.20.1560.10">
    <property type="entry name" value="ABC transporter type 1, transmembrane domain"/>
    <property type="match status" value="1"/>
</dbReference>
<dbReference type="CDD" id="cd18573">
    <property type="entry name" value="ABC_6TM_ABCB10_like"/>
    <property type="match status" value="1"/>
</dbReference>
<dbReference type="Pfam" id="PF00664">
    <property type="entry name" value="ABC_membrane"/>
    <property type="match status" value="1"/>
</dbReference>
<feature type="transmembrane region" description="Helical" evidence="8">
    <location>
        <begin position="334"/>
        <end position="353"/>
    </location>
</feature>
<dbReference type="GO" id="GO:0005743">
    <property type="term" value="C:mitochondrial inner membrane"/>
    <property type="evidence" value="ECO:0007669"/>
    <property type="project" value="TreeGrafter"/>
</dbReference>
<dbReference type="PROSITE" id="PS50929">
    <property type="entry name" value="ABC_TM1F"/>
    <property type="match status" value="1"/>
</dbReference>
<feature type="transmembrane region" description="Helical" evidence="8">
    <location>
        <begin position="252"/>
        <end position="270"/>
    </location>
</feature>
<dbReference type="InterPro" id="IPR027417">
    <property type="entry name" value="P-loop_NTPase"/>
</dbReference>
<dbReference type="InParanoid" id="B4JM09"/>
<dbReference type="OrthoDB" id="6500128at2759"/>
<dbReference type="InterPro" id="IPR017871">
    <property type="entry name" value="ABC_transporter-like_CS"/>
</dbReference>
<dbReference type="InterPro" id="IPR003439">
    <property type="entry name" value="ABC_transporter-like_ATP-bd"/>
</dbReference>
<dbReference type="SUPFAM" id="SSF52540">
    <property type="entry name" value="P-loop containing nucleoside triphosphate hydrolases"/>
    <property type="match status" value="1"/>
</dbReference>
<dbReference type="GO" id="GO:0005524">
    <property type="term" value="F:ATP binding"/>
    <property type="evidence" value="ECO:0007669"/>
    <property type="project" value="UniProtKB-KW"/>
</dbReference>
<dbReference type="Gene3D" id="3.40.50.300">
    <property type="entry name" value="P-loop containing nucleotide triphosphate hydrolases"/>
    <property type="match status" value="1"/>
</dbReference>
<keyword evidence="6 8" id="KW-1133">Transmembrane helix</keyword>
<comment type="subcellular location">
    <subcellularLocation>
        <location evidence="1">Membrane</location>
        <topology evidence="1">Multi-pass membrane protein</topology>
    </subcellularLocation>
</comment>
<evidence type="ECO:0000256" key="7">
    <source>
        <dbReference type="ARBA" id="ARBA00023136"/>
    </source>
</evidence>
<feature type="transmembrane region" description="Helical" evidence="8">
    <location>
        <begin position="365"/>
        <end position="385"/>
    </location>
</feature>
<evidence type="ECO:0000256" key="6">
    <source>
        <dbReference type="ARBA" id="ARBA00022989"/>
    </source>
</evidence>
<feature type="transmembrane region" description="Helical" evidence="8">
    <location>
        <begin position="155"/>
        <end position="181"/>
    </location>
</feature>
<dbReference type="PhylomeDB" id="B4JM09"/>
<dbReference type="GO" id="GO:0015421">
    <property type="term" value="F:ABC-type oligopeptide transporter activity"/>
    <property type="evidence" value="ECO:0007669"/>
    <property type="project" value="TreeGrafter"/>
</dbReference>
<proteinExistence type="predicted"/>
<dbReference type="OMA" id="MYTGHTL"/>
<keyword evidence="5" id="KW-0067">ATP-binding</keyword>
<feature type="transmembrane region" description="Helical" evidence="8">
    <location>
        <begin position="103"/>
        <end position="127"/>
    </location>
</feature>
<dbReference type="PANTHER" id="PTHR43394">
    <property type="entry name" value="ATP-DEPENDENT PERMEASE MDL1, MITOCHONDRIAL"/>
    <property type="match status" value="1"/>
</dbReference>
<dbReference type="PROSITE" id="PS50893">
    <property type="entry name" value="ABC_TRANSPORTER_2"/>
    <property type="match status" value="1"/>
</dbReference>
<sequence length="673" mass="74452">MLLNCTRVKHVRTALQICQITRTVQRNPLLLLRRPFNQLCKIRTPPAPAVARSTGGSTKWVTYLLNFRRGFRTGHKPGEEVGNFFKSFKSEYKRLLTLTTDEIGTLLIGFICLVVSSAITMSVPFFLGRVVDVVFNKKGLEAKALENLRGYSLQLLGLFLIGGLANLARVYLFGAASLRIVRRLRSKLYRAILSQEVGWFDTRGTGELVNRLSNDTYVVGTALSYNLSDGLRSTAMIGVGSVMMAVTSPELALVSALVVPALGGMAIVYGRYVRRITKLELDEYADLMKHAEERFGNVRTVKSFCHELKEFDQYDKKLDAAKLIGYKEAKAKSIFFGMTGFSGNFVMISVLYYGGTLVLDNQLTIGAMTAFMMYAGYVGVAMNGVSNFYSHLNKGIGASTRIWEIIDRKYAIPINTGISPKAKPVGEMRFDNVDFSYPSRPDINVLSKFSLTLQPHQTTAIVGRSGSGKSTMALLLLRLYDPLQGKVYLDGTDLSTINPLWLRHHVAAVPQDPVLFSGSIRSNILYGLNPDDPPDENRLQRVVRDSNVLEFIKNLPFGLETIVGQRGILLSGGQKQRVAIARALIKNPTVLVLDEATSALDSVSEQLVQTALDRLIKGRTVMTIAHRLSTIHKAHKIAVLQHGAIVEAGTYDELMQIPDGKFRELVSKQAFAV</sequence>
<name>B4JM09_DROGR</name>
<evidence type="ECO:0000256" key="3">
    <source>
        <dbReference type="ARBA" id="ARBA00022692"/>
    </source>
</evidence>
<dbReference type="FunFam" id="3.40.50.300:FF:000218">
    <property type="entry name" value="Multidrug ABC transporter ATP-binding protein"/>
    <property type="match status" value="1"/>
</dbReference>
<evidence type="ECO:0000256" key="5">
    <source>
        <dbReference type="ARBA" id="ARBA00022840"/>
    </source>
</evidence>
<evidence type="ECO:0000313" key="12">
    <source>
        <dbReference type="Proteomes" id="UP000001070"/>
    </source>
</evidence>
<evidence type="ECO:0000259" key="10">
    <source>
        <dbReference type="PROSITE" id="PS50929"/>
    </source>
</evidence>
<dbReference type="FunFam" id="1.20.1560.10:FF:000058">
    <property type="entry name" value="ABC transporter B family member 25"/>
    <property type="match status" value="1"/>
</dbReference>
<dbReference type="AlphaFoldDB" id="B4JM09"/>
<dbReference type="eggNOG" id="KOG0058">
    <property type="taxonomic scope" value="Eukaryota"/>
</dbReference>
<dbReference type="SMART" id="SM00382">
    <property type="entry name" value="AAA"/>
    <property type="match status" value="1"/>
</dbReference>
<dbReference type="InterPro" id="IPR036640">
    <property type="entry name" value="ABC1_TM_sf"/>
</dbReference>
<keyword evidence="12" id="KW-1185">Reference proteome</keyword>
<keyword evidence="4" id="KW-0547">Nucleotide-binding</keyword>
<protein>
    <submittedName>
        <fullName evidence="11">GH24416</fullName>
    </submittedName>
</protein>
<feature type="domain" description="ABC transporter" evidence="9">
    <location>
        <begin position="428"/>
        <end position="667"/>
    </location>
</feature>
<dbReference type="InterPro" id="IPR003593">
    <property type="entry name" value="AAA+_ATPase"/>
</dbReference>
<dbReference type="PROSITE" id="PS00211">
    <property type="entry name" value="ABC_TRANSPORTER_1"/>
    <property type="match status" value="1"/>
</dbReference>
<keyword evidence="2" id="KW-0813">Transport</keyword>
<dbReference type="STRING" id="7222.B4JM09"/>
<feature type="domain" description="ABC transmembrane type-1" evidence="10">
    <location>
        <begin position="107"/>
        <end position="394"/>
    </location>
</feature>
<accession>B4JM09</accession>
<dbReference type="KEGG" id="dgr:6566292"/>